<dbReference type="RefSeq" id="WP_301641373.1">
    <property type="nucleotide sequence ID" value="NZ_CP098494.1"/>
</dbReference>
<gene>
    <name evidence="2" type="ORF">NCF85_08855</name>
</gene>
<feature type="transmembrane region" description="Helical" evidence="1">
    <location>
        <begin position="85"/>
        <end position="103"/>
    </location>
</feature>
<evidence type="ECO:0000313" key="3">
    <source>
        <dbReference type="Proteomes" id="UP001056619"/>
    </source>
</evidence>
<sequence>MLETFTALLTAHLLADFVLQTDYMIAHKKQAKILALHGLIIGIATMVAIGGCTKVSIMMTMIVVITHILMDFIKLRYLGDTLRSFALDQGVHIAVIAAITAWYPELSSMGWWAGLAGHYQAQLYAGMTLASGIIIGVPLGGVLIKKLVAPIAPPPPSSTGSGTGPLTGMAQGGKYIGWLERAITMMLILTGKAEGVGFLIAAKSILRLRDISTDEDRHVAEYIIIGTFLSFGWGMLVALMTAKAVSYWAAF</sequence>
<keyword evidence="1" id="KW-0812">Transmembrane</keyword>
<dbReference type="InterPro" id="IPR021737">
    <property type="entry name" value="Phage_phiKZ_Orf197"/>
</dbReference>
<feature type="transmembrane region" description="Helical" evidence="1">
    <location>
        <begin position="55"/>
        <end position="73"/>
    </location>
</feature>
<dbReference type="Proteomes" id="UP001056619">
    <property type="component" value="Chromosome"/>
</dbReference>
<protein>
    <submittedName>
        <fullName evidence="2">DUF3307 domain-containing protein</fullName>
    </submittedName>
</protein>
<feature type="transmembrane region" description="Helical" evidence="1">
    <location>
        <begin position="33"/>
        <end position="49"/>
    </location>
</feature>
<reference evidence="2 3" key="1">
    <citation type="submission" date="2022-06" db="EMBL/GenBank/DDBJ databases">
        <authorList>
            <person name="Liu G."/>
        </authorList>
    </citation>
    <scope>NUCLEOTIDE SEQUENCE [LARGE SCALE GENOMIC DNA]</scope>
    <source>
        <strain evidence="2 3">E4</strain>
    </source>
</reference>
<organism evidence="2 3">
    <name type="scientific">Qipengyuania citrea</name>
    <dbReference type="NCBI Taxonomy" id="225971"/>
    <lineage>
        <taxon>Bacteria</taxon>
        <taxon>Pseudomonadati</taxon>
        <taxon>Pseudomonadota</taxon>
        <taxon>Alphaproteobacteria</taxon>
        <taxon>Sphingomonadales</taxon>
        <taxon>Erythrobacteraceae</taxon>
        <taxon>Qipengyuania</taxon>
    </lineage>
</organism>
<evidence type="ECO:0000256" key="1">
    <source>
        <dbReference type="SAM" id="Phobius"/>
    </source>
</evidence>
<proteinExistence type="predicted"/>
<feature type="transmembrane region" description="Helical" evidence="1">
    <location>
        <begin position="222"/>
        <end position="242"/>
    </location>
</feature>
<accession>A0ABY4U294</accession>
<keyword evidence="3" id="KW-1185">Reference proteome</keyword>
<keyword evidence="1" id="KW-0472">Membrane</keyword>
<feature type="transmembrane region" description="Helical" evidence="1">
    <location>
        <begin position="123"/>
        <end position="144"/>
    </location>
</feature>
<keyword evidence="1" id="KW-1133">Transmembrane helix</keyword>
<dbReference type="EMBL" id="CP098494">
    <property type="protein sequence ID" value="USA60228.1"/>
    <property type="molecule type" value="Genomic_DNA"/>
</dbReference>
<dbReference type="Pfam" id="PF11750">
    <property type="entry name" value="DUF3307"/>
    <property type="match status" value="1"/>
</dbReference>
<evidence type="ECO:0000313" key="2">
    <source>
        <dbReference type="EMBL" id="USA60228.1"/>
    </source>
</evidence>
<name>A0ABY4U294_9SPHN</name>